<protein>
    <submittedName>
        <fullName evidence="2">Uncharacterized protein</fullName>
    </submittedName>
</protein>
<evidence type="ECO:0000256" key="1">
    <source>
        <dbReference type="SAM" id="Phobius"/>
    </source>
</evidence>
<dbReference type="AlphaFoldDB" id="A0A0A2DJZ4"/>
<name>A0A0A2DJZ4_9CORY</name>
<dbReference type="Proteomes" id="UP000030145">
    <property type="component" value="Unassembled WGS sequence"/>
</dbReference>
<comment type="caution">
    <text evidence="2">The sequence shown here is derived from an EMBL/GenBank/DDBJ whole genome shotgun (WGS) entry which is preliminary data.</text>
</comment>
<reference evidence="2 3" key="1">
    <citation type="submission" date="2014-10" db="EMBL/GenBank/DDBJ databases">
        <title>Whole Genome sequence of Corynebacterium auriscanis strain CIP 106629.</title>
        <authorList>
            <person name="Hassan S.S."/>
            <person name="Jamal S.B."/>
            <person name="Tiwari S."/>
            <person name="Oliveira L.D.C."/>
            <person name="Souza F."/>
            <person name="Mariano D.C."/>
            <person name="Almeida S."/>
            <person name="Dorella F."/>
            <person name="Pereira F."/>
            <person name="Carvalho A."/>
            <person name="Leal C.A."/>
            <person name="Soares S.D.C."/>
            <person name="Figueiredo H.C."/>
            <person name="Silva A."/>
            <person name="Azevedo V.A."/>
        </authorList>
    </citation>
    <scope>NUCLEOTIDE SEQUENCE [LARGE SCALE GENOMIC DNA]</scope>
    <source>
        <strain evidence="2 3">CIP 106629</strain>
    </source>
</reference>
<accession>A0A0A2DJZ4</accession>
<proteinExistence type="predicted"/>
<keyword evidence="1" id="KW-0812">Transmembrane</keyword>
<dbReference type="RefSeq" id="WP_035115911.1">
    <property type="nucleotide sequence ID" value="NZ_CP047046.1"/>
</dbReference>
<sequence length="294" mass="31630">MKTVSVIGPDGDRVRLVGEQMERCARSVASPHREFRVLVAAGPEARPDCVVAVAGQPTAENLRVVRAVVGAMGVVVLLLDASLAPWPDIPGALRVNSADEAARVVRNLRVDMKRWFADAHRADSERLDRVRIAVRLSGGRLAKECAQIEDRDAAHATFVAGLRHAVVRHGVLFPSVDVAVPELPVAASSPVSRLETWLPLAGGLGAVAMGAGIGRAFDHVFIGLALGVLVAAVVVALRFKLQREHSARRRTGEIQQALQQHWAELITQVVARLHIPRVAEQVRQLESNGIGVAR</sequence>
<keyword evidence="1" id="KW-0472">Membrane</keyword>
<feature type="transmembrane region" description="Helical" evidence="1">
    <location>
        <begin position="220"/>
        <end position="239"/>
    </location>
</feature>
<keyword evidence="3" id="KW-1185">Reference proteome</keyword>
<evidence type="ECO:0000313" key="2">
    <source>
        <dbReference type="EMBL" id="KGM18092.1"/>
    </source>
</evidence>
<organism evidence="2 3">
    <name type="scientific">Corynebacterium auriscanis</name>
    <dbReference type="NCBI Taxonomy" id="99807"/>
    <lineage>
        <taxon>Bacteria</taxon>
        <taxon>Bacillati</taxon>
        <taxon>Actinomycetota</taxon>
        <taxon>Actinomycetes</taxon>
        <taxon>Mycobacteriales</taxon>
        <taxon>Corynebacteriaceae</taxon>
        <taxon>Corynebacterium</taxon>
    </lineage>
</organism>
<dbReference type="GeneID" id="300551962"/>
<evidence type="ECO:0000313" key="3">
    <source>
        <dbReference type="Proteomes" id="UP000030145"/>
    </source>
</evidence>
<dbReference type="EMBL" id="JRVJ01000022">
    <property type="protein sequence ID" value="KGM18092.1"/>
    <property type="molecule type" value="Genomic_DNA"/>
</dbReference>
<keyword evidence="1" id="KW-1133">Transmembrane helix</keyword>
<gene>
    <name evidence="2" type="ORF">MA47_10000</name>
</gene>